<dbReference type="EMBL" id="JAGTJQ010000013">
    <property type="protein sequence ID" value="KAH7014218.1"/>
    <property type="molecule type" value="Genomic_DNA"/>
</dbReference>
<proteinExistence type="predicted"/>
<feature type="region of interest" description="Disordered" evidence="1">
    <location>
        <begin position="30"/>
        <end position="51"/>
    </location>
</feature>
<dbReference type="InterPro" id="IPR015915">
    <property type="entry name" value="Kelch-typ_b-propeller"/>
</dbReference>
<dbReference type="AlphaFoldDB" id="A0A9P8XUX9"/>
<evidence type="ECO:0000313" key="4">
    <source>
        <dbReference type="Proteomes" id="UP000756346"/>
    </source>
</evidence>
<evidence type="ECO:0008006" key="5">
    <source>
        <dbReference type="Google" id="ProtNLM"/>
    </source>
</evidence>
<keyword evidence="4" id="KW-1185">Reference proteome</keyword>
<evidence type="ECO:0000313" key="3">
    <source>
        <dbReference type="EMBL" id="KAH7014218.1"/>
    </source>
</evidence>
<reference evidence="3" key="1">
    <citation type="journal article" date="2021" name="Nat. Commun.">
        <title>Genetic determinants of endophytism in the Arabidopsis root mycobiome.</title>
        <authorList>
            <person name="Mesny F."/>
            <person name="Miyauchi S."/>
            <person name="Thiergart T."/>
            <person name="Pickel B."/>
            <person name="Atanasova L."/>
            <person name="Karlsson M."/>
            <person name="Huettel B."/>
            <person name="Barry K.W."/>
            <person name="Haridas S."/>
            <person name="Chen C."/>
            <person name="Bauer D."/>
            <person name="Andreopoulos W."/>
            <person name="Pangilinan J."/>
            <person name="LaButti K."/>
            <person name="Riley R."/>
            <person name="Lipzen A."/>
            <person name="Clum A."/>
            <person name="Drula E."/>
            <person name="Henrissat B."/>
            <person name="Kohler A."/>
            <person name="Grigoriev I.V."/>
            <person name="Martin F.M."/>
            <person name="Hacquard S."/>
        </authorList>
    </citation>
    <scope>NUCLEOTIDE SEQUENCE</scope>
    <source>
        <strain evidence="3">MPI-CAGE-CH-0230</strain>
    </source>
</reference>
<feature type="signal peptide" evidence="2">
    <location>
        <begin position="1"/>
        <end position="19"/>
    </location>
</feature>
<feature type="chain" id="PRO_5040138241" description="Kelch repeat protein" evidence="2">
    <location>
        <begin position="20"/>
        <end position="347"/>
    </location>
</feature>
<name>A0A9P8XUX9_9PEZI</name>
<dbReference type="Gene3D" id="2.120.10.80">
    <property type="entry name" value="Kelch-type beta propeller"/>
    <property type="match status" value="1"/>
</dbReference>
<sequence>MRVPWPVAIACSTVTVAAAAASQMHDDEIRSVGDGASTSSSSSAHVEARQASGNPAVDSFIRRFHPSAARLGDYLYVDGGSISRLVNDSSQVRAMNATVAIPLNEAWTNQTLTMREIDRTLLPNVNLPVLWADPAGNALYTYGGDSIGTNSTYTRAQQYFKFTPAGGGRDGSWSEATPADAFKFSQLYKPARSAFTSCNGVGYSLGGYAYGGTDDRFSGADSGLPLAGMATYDFATRLWDNVSLADAFSGGNSAGGMPGYYPTNGAAVCLPDLGGAGALMFFGGRGLSANGRDSVPLQLNDMLIYDIAGKRWLWQGTRGADGAAGVPRHRRDACAAVGRGRNGTYEV</sequence>
<keyword evidence="2" id="KW-0732">Signal</keyword>
<evidence type="ECO:0000256" key="1">
    <source>
        <dbReference type="SAM" id="MobiDB-lite"/>
    </source>
</evidence>
<dbReference type="SUPFAM" id="SSF117281">
    <property type="entry name" value="Kelch motif"/>
    <property type="match status" value="1"/>
</dbReference>
<dbReference type="GeneID" id="70186990"/>
<evidence type="ECO:0000256" key="2">
    <source>
        <dbReference type="SAM" id="SignalP"/>
    </source>
</evidence>
<organism evidence="3 4">
    <name type="scientific">Microdochium trichocladiopsis</name>
    <dbReference type="NCBI Taxonomy" id="1682393"/>
    <lineage>
        <taxon>Eukaryota</taxon>
        <taxon>Fungi</taxon>
        <taxon>Dikarya</taxon>
        <taxon>Ascomycota</taxon>
        <taxon>Pezizomycotina</taxon>
        <taxon>Sordariomycetes</taxon>
        <taxon>Xylariomycetidae</taxon>
        <taxon>Xylariales</taxon>
        <taxon>Microdochiaceae</taxon>
        <taxon>Microdochium</taxon>
    </lineage>
</organism>
<protein>
    <recommendedName>
        <fullName evidence="5">Kelch repeat protein</fullName>
    </recommendedName>
</protein>
<accession>A0A9P8XUX9</accession>
<dbReference type="OrthoDB" id="540004at2759"/>
<dbReference type="Proteomes" id="UP000756346">
    <property type="component" value="Unassembled WGS sequence"/>
</dbReference>
<comment type="caution">
    <text evidence="3">The sequence shown here is derived from an EMBL/GenBank/DDBJ whole genome shotgun (WGS) entry which is preliminary data.</text>
</comment>
<dbReference type="RefSeq" id="XP_046005185.1">
    <property type="nucleotide sequence ID" value="XM_046157444.1"/>
</dbReference>
<gene>
    <name evidence="3" type="ORF">B0I36DRAFT_355466</name>
</gene>